<keyword evidence="1" id="KW-0732">Signal</keyword>
<accession>A0A8H6WKN2</accession>
<dbReference type="Pfam" id="PF10342">
    <property type="entry name" value="Kre9_KNH"/>
    <property type="match status" value="1"/>
</dbReference>
<organism evidence="4 5">
    <name type="scientific">Mycena chlorophos</name>
    <name type="common">Agaric fungus</name>
    <name type="synonym">Agaricus chlorophos</name>
    <dbReference type="NCBI Taxonomy" id="658473"/>
    <lineage>
        <taxon>Eukaryota</taxon>
        <taxon>Fungi</taxon>
        <taxon>Dikarya</taxon>
        <taxon>Basidiomycota</taxon>
        <taxon>Agaricomycotina</taxon>
        <taxon>Agaricomycetes</taxon>
        <taxon>Agaricomycetidae</taxon>
        <taxon>Agaricales</taxon>
        <taxon>Marasmiineae</taxon>
        <taxon>Mycenaceae</taxon>
        <taxon>Mycena</taxon>
    </lineage>
</organism>
<dbReference type="Proteomes" id="UP000613580">
    <property type="component" value="Unassembled WGS sequence"/>
</dbReference>
<sequence>MRRLSTFGSGLPISSKTATLVLFWIICGPHWQEAALALSFNPGDASSFDAVAGSKITVTWSTKSGDPANVLLNLVSPTEGTVATLSVPTDDFSVLYPVPENIPSGGGYVMQFVDEGSGDVLASTDEFGRKRRQWGQWNKQHQRNNKRVVDSETNGDHLDDLFLLSNNESDDEWERCFYLVAWIADDLNVPGPCILRFREYRAAAVPPLGYLHSCLYLREAPRYSFELLEGEFSPLLNNISIELVSSTNDAVLDVIFANESSIFAPSGSYNIPAGLPGGLYYTRVSGTVFAGNTVFSQTPVTANSTTYNISDPVVNCTSGTFTPVTGIKDPAYQPVRIISPAGASTIGQTPRVQIEWESVDLNLVLNEGQTCLAELYSLDTGFNPGAVNATMGFGSTGFVSYEMNNVTLNPGAWKARLNFTPEVAGYSGEMSIESETFYVLPEGQLSPPAADCPSPSASSGSGGAAASGTKSAGEAGQTGASGKSGAHKLVDVSHSGVFRALALFLFCAVLV</sequence>
<feature type="compositionally biased region" description="Low complexity" evidence="2">
    <location>
        <begin position="447"/>
        <end position="459"/>
    </location>
</feature>
<name>A0A8H6WKN2_MYCCL</name>
<dbReference type="InterPro" id="IPR018466">
    <property type="entry name" value="Kre9/Knh1-like_N"/>
</dbReference>
<evidence type="ECO:0000256" key="2">
    <source>
        <dbReference type="SAM" id="MobiDB-lite"/>
    </source>
</evidence>
<evidence type="ECO:0000256" key="1">
    <source>
        <dbReference type="ARBA" id="ARBA00022729"/>
    </source>
</evidence>
<feature type="domain" description="Yeast cell wall synthesis Kre9/Knh1-like N-terminal" evidence="3">
    <location>
        <begin position="42"/>
        <end position="127"/>
    </location>
</feature>
<dbReference type="AlphaFoldDB" id="A0A8H6WKN2"/>
<evidence type="ECO:0000313" key="4">
    <source>
        <dbReference type="EMBL" id="KAF7320581.1"/>
    </source>
</evidence>
<protein>
    <submittedName>
        <fullName evidence="4">BTB domain-containing protein</fullName>
    </submittedName>
</protein>
<keyword evidence="5" id="KW-1185">Reference proteome</keyword>
<evidence type="ECO:0000313" key="5">
    <source>
        <dbReference type="Proteomes" id="UP000613580"/>
    </source>
</evidence>
<gene>
    <name evidence="4" type="ORF">HMN09_00142400</name>
</gene>
<comment type="caution">
    <text evidence="4">The sequence shown here is derived from an EMBL/GenBank/DDBJ whole genome shotgun (WGS) entry which is preliminary data.</text>
</comment>
<feature type="region of interest" description="Disordered" evidence="2">
    <location>
        <begin position="447"/>
        <end position="484"/>
    </location>
</feature>
<dbReference type="OrthoDB" id="2984139at2759"/>
<proteinExistence type="predicted"/>
<reference evidence="4" key="1">
    <citation type="submission" date="2020-05" db="EMBL/GenBank/DDBJ databases">
        <title>Mycena genomes resolve the evolution of fungal bioluminescence.</title>
        <authorList>
            <person name="Tsai I.J."/>
        </authorList>
    </citation>
    <scope>NUCLEOTIDE SEQUENCE</scope>
    <source>
        <strain evidence="4">110903Hualien_Pintung</strain>
    </source>
</reference>
<evidence type="ECO:0000259" key="3">
    <source>
        <dbReference type="Pfam" id="PF10342"/>
    </source>
</evidence>
<dbReference type="EMBL" id="JACAZE010000002">
    <property type="protein sequence ID" value="KAF7320581.1"/>
    <property type="molecule type" value="Genomic_DNA"/>
</dbReference>
<feature type="compositionally biased region" description="Low complexity" evidence="2">
    <location>
        <begin position="466"/>
        <end position="475"/>
    </location>
</feature>